<dbReference type="GO" id="GO:0008320">
    <property type="term" value="F:protein transmembrane transporter activity"/>
    <property type="evidence" value="ECO:0007669"/>
    <property type="project" value="UniProtKB-UniRule"/>
</dbReference>
<evidence type="ECO:0000313" key="10">
    <source>
        <dbReference type="EMBL" id="PDV99393.1"/>
    </source>
</evidence>
<evidence type="ECO:0000256" key="7">
    <source>
        <dbReference type="ARBA" id="ARBA00023010"/>
    </source>
</evidence>
<keyword evidence="3 9" id="KW-1003">Cell membrane</keyword>
<evidence type="ECO:0000256" key="2">
    <source>
        <dbReference type="ARBA" id="ARBA00022448"/>
    </source>
</evidence>
<keyword evidence="5 9" id="KW-0653">Protein transport</keyword>
<keyword evidence="7 9" id="KW-0811">Translocation</keyword>
<proteinExistence type="inferred from homology"/>
<evidence type="ECO:0000256" key="9">
    <source>
        <dbReference type="HAMAP-Rule" id="MF_00236"/>
    </source>
</evidence>
<comment type="function">
    <text evidence="9">Part of the twin-arginine translocation (Tat) system that transports large folded proteins containing a characteristic twin-arginine motif in their signal peptide across membranes. TatA could form the protein-conducting channel of the Tat system.</text>
</comment>
<evidence type="ECO:0000256" key="6">
    <source>
        <dbReference type="ARBA" id="ARBA00022989"/>
    </source>
</evidence>
<dbReference type="PANTHER" id="PTHR42982:SF1">
    <property type="entry name" value="SEC-INDEPENDENT PROTEIN TRANSLOCASE PROTEIN TATA"/>
    <property type="match status" value="1"/>
</dbReference>
<dbReference type="NCBIfam" id="TIGR01411">
    <property type="entry name" value="tatAE"/>
    <property type="match status" value="1"/>
</dbReference>
<name>A0A2H3KMQ4_9CHLR</name>
<dbReference type="GO" id="GO:0043953">
    <property type="term" value="P:protein transport by the Tat complex"/>
    <property type="evidence" value="ECO:0007669"/>
    <property type="project" value="UniProtKB-UniRule"/>
</dbReference>
<dbReference type="InterPro" id="IPR003369">
    <property type="entry name" value="TatA/B/E"/>
</dbReference>
<keyword evidence="4 9" id="KW-0812">Transmembrane</keyword>
<comment type="similarity">
    <text evidence="9">Belongs to the TatA/E family.</text>
</comment>
<evidence type="ECO:0000313" key="11">
    <source>
        <dbReference type="Proteomes" id="UP000220922"/>
    </source>
</evidence>
<dbReference type="Gene3D" id="1.20.5.3310">
    <property type="match status" value="1"/>
</dbReference>
<evidence type="ECO:0000256" key="8">
    <source>
        <dbReference type="ARBA" id="ARBA00023136"/>
    </source>
</evidence>
<accession>A0A2H3KMQ4</accession>
<keyword evidence="8 9" id="KW-0472">Membrane</keyword>
<dbReference type="HAMAP" id="MF_00236">
    <property type="entry name" value="TatA_E"/>
    <property type="match status" value="1"/>
</dbReference>
<comment type="subunit">
    <text evidence="9">Forms a complex with TatC.</text>
</comment>
<dbReference type="RefSeq" id="WP_097651868.1">
    <property type="nucleotide sequence ID" value="NZ_LYXE01000072.1"/>
</dbReference>
<organism evidence="10 11">
    <name type="scientific">Candidatus Chloroploca asiatica</name>
    <dbReference type="NCBI Taxonomy" id="1506545"/>
    <lineage>
        <taxon>Bacteria</taxon>
        <taxon>Bacillati</taxon>
        <taxon>Chloroflexota</taxon>
        <taxon>Chloroflexia</taxon>
        <taxon>Chloroflexales</taxon>
        <taxon>Chloroflexineae</taxon>
        <taxon>Oscillochloridaceae</taxon>
        <taxon>Candidatus Chloroploca</taxon>
    </lineage>
</organism>
<evidence type="ECO:0000256" key="4">
    <source>
        <dbReference type="ARBA" id="ARBA00022692"/>
    </source>
</evidence>
<evidence type="ECO:0000256" key="3">
    <source>
        <dbReference type="ARBA" id="ARBA00022475"/>
    </source>
</evidence>
<evidence type="ECO:0000256" key="1">
    <source>
        <dbReference type="ARBA" id="ARBA00004162"/>
    </source>
</evidence>
<dbReference type="Pfam" id="PF02416">
    <property type="entry name" value="TatA_B_E"/>
    <property type="match status" value="1"/>
</dbReference>
<dbReference type="InterPro" id="IPR006312">
    <property type="entry name" value="TatA/E"/>
</dbReference>
<sequence>MMLGLGWGELIVILVIVIAIFGAGRLAGLGSALGGSIREFKNAVKDDDAAPTTTTETKAERESKV</sequence>
<evidence type="ECO:0000256" key="5">
    <source>
        <dbReference type="ARBA" id="ARBA00022927"/>
    </source>
</evidence>
<protein>
    <recommendedName>
        <fullName evidence="9">Sec-independent protein translocase protein TatA</fullName>
    </recommendedName>
</protein>
<comment type="caution">
    <text evidence="10">The sequence shown here is derived from an EMBL/GenBank/DDBJ whole genome shotgun (WGS) entry which is preliminary data.</text>
</comment>
<dbReference type="GO" id="GO:0033281">
    <property type="term" value="C:TAT protein transport complex"/>
    <property type="evidence" value="ECO:0007669"/>
    <property type="project" value="UniProtKB-UniRule"/>
</dbReference>
<reference evidence="10 11" key="1">
    <citation type="submission" date="2016-05" db="EMBL/GenBank/DDBJ databases">
        <authorList>
            <person name="Lavstsen T."/>
            <person name="Jespersen J.S."/>
        </authorList>
    </citation>
    <scope>NUCLEOTIDE SEQUENCE [LARGE SCALE GENOMIC DNA]</scope>
    <source>
        <strain evidence="10 11">B7-9</strain>
    </source>
</reference>
<dbReference type="EMBL" id="LYXE01000072">
    <property type="protein sequence ID" value="PDV99393.1"/>
    <property type="molecule type" value="Genomic_DNA"/>
</dbReference>
<keyword evidence="2 9" id="KW-0813">Transport</keyword>
<keyword evidence="11" id="KW-1185">Reference proteome</keyword>
<comment type="subcellular location">
    <subcellularLocation>
        <location evidence="1 9">Cell membrane</location>
        <topology evidence="1 9">Single-pass membrane protein</topology>
    </subcellularLocation>
</comment>
<dbReference type="PANTHER" id="PTHR42982">
    <property type="entry name" value="SEC-INDEPENDENT PROTEIN TRANSLOCASE PROTEIN TATA"/>
    <property type="match status" value="1"/>
</dbReference>
<keyword evidence="6 9" id="KW-1133">Transmembrane helix</keyword>
<feature type="transmembrane region" description="Helical" evidence="9">
    <location>
        <begin position="6"/>
        <end position="28"/>
    </location>
</feature>
<dbReference type="AlphaFoldDB" id="A0A2H3KMQ4"/>
<dbReference type="Proteomes" id="UP000220922">
    <property type="component" value="Unassembled WGS sequence"/>
</dbReference>
<gene>
    <name evidence="9" type="primary">tatA</name>
    <name evidence="10" type="ORF">A9Q02_12160</name>
</gene>